<reference evidence="1 2" key="1">
    <citation type="submission" date="2020-09" db="EMBL/GenBank/DDBJ databases">
        <authorList>
            <person name="Gold N."/>
            <person name="Khalifa L."/>
            <person name="Gelman D."/>
            <person name="Alkalay-Oren S."/>
            <person name="Coppenhagen-Glazer S."/>
            <person name="Hazan R."/>
        </authorList>
    </citation>
    <scope>NUCLEOTIDE SEQUENCE [LARGE SCALE GENOMIC DNA]</scope>
</reference>
<protein>
    <recommendedName>
        <fullName evidence="3">Nudix hydrolase domain-containing protein</fullName>
    </recommendedName>
</protein>
<accession>A0A7S9SWG2</accession>
<dbReference type="Gene3D" id="3.90.79.10">
    <property type="entry name" value="Nucleoside Triphosphate Pyrophosphohydrolase"/>
    <property type="match status" value="1"/>
</dbReference>
<evidence type="ECO:0008006" key="3">
    <source>
        <dbReference type="Google" id="ProtNLM"/>
    </source>
</evidence>
<name>A0A7S9SWG2_9CAUD</name>
<organism evidence="1 2">
    <name type="scientific">Enterococcus phage EFGrNG</name>
    <dbReference type="NCBI Taxonomy" id="2777301"/>
    <lineage>
        <taxon>Viruses</taxon>
        <taxon>Duplodnaviria</taxon>
        <taxon>Heunggongvirae</taxon>
        <taxon>Uroviricota</taxon>
        <taxon>Caudoviricetes</taxon>
        <taxon>Herelleviridae</taxon>
        <taxon>Brockvirinae</taxon>
        <taxon>Schiekvirus</taxon>
        <taxon>Schiekvirus Efgrng</taxon>
    </lineage>
</organism>
<sequence>MKWKNGGKNMIEKVGFNVSLVVLRNQLEVGATILLHRVQEGVYELPNAFLGATDTPNMLAESILETVSLDGQEEGISPSTVFGDPNRDPSGHNLAQMYIAQMRSDAERKEDESDSDYVWFTITSHEAKVDISTDDTTIILYRDGRVTGDAVLALDHSQMLTTIF</sequence>
<dbReference type="Proteomes" id="UP000594510">
    <property type="component" value="Segment"/>
</dbReference>
<evidence type="ECO:0000313" key="2">
    <source>
        <dbReference type="Proteomes" id="UP000594510"/>
    </source>
</evidence>
<dbReference type="EMBL" id="MW004545">
    <property type="protein sequence ID" value="QPI18405.1"/>
    <property type="molecule type" value="Genomic_DNA"/>
</dbReference>
<proteinExistence type="predicted"/>
<evidence type="ECO:0000313" key="1">
    <source>
        <dbReference type="EMBL" id="QPI18405.1"/>
    </source>
</evidence>
<keyword evidence="2" id="KW-1185">Reference proteome</keyword>